<dbReference type="Pfam" id="PF03106">
    <property type="entry name" value="WRKY"/>
    <property type="match status" value="1"/>
</dbReference>
<dbReference type="GO" id="GO:0003700">
    <property type="term" value="F:DNA-binding transcription factor activity"/>
    <property type="evidence" value="ECO:0007669"/>
    <property type="project" value="InterPro"/>
</dbReference>
<dbReference type="InterPro" id="IPR036576">
    <property type="entry name" value="WRKY_dom_sf"/>
</dbReference>
<feature type="domain" description="WRKY" evidence="6">
    <location>
        <begin position="158"/>
        <end position="224"/>
    </location>
</feature>
<keyword evidence="4" id="KW-0804">Transcription</keyword>
<dbReference type="PROSITE" id="PS50811">
    <property type="entry name" value="WRKY"/>
    <property type="match status" value="1"/>
</dbReference>
<accession>A0A484K0S7</accession>
<dbReference type="PANTHER" id="PTHR31429:SF106">
    <property type="entry name" value="WRKY TRANSCRIPTION FACTOR 31-RELATED"/>
    <property type="match status" value="1"/>
</dbReference>
<evidence type="ECO:0000256" key="4">
    <source>
        <dbReference type="ARBA" id="ARBA00023163"/>
    </source>
</evidence>
<dbReference type="GO" id="GO:0043565">
    <property type="term" value="F:sequence-specific DNA binding"/>
    <property type="evidence" value="ECO:0007669"/>
    <property type="project" value="InterPro"/>
</dbReference>
<evidence type="ECO:0000313" key="8">
    <source>
        <dbReference type="Proteomes" id="UP000595140"/>
    </source>
</evidence>
<dbReference type="AlphaFoldDB" id="A0A484K0S7"/>
<comment type="subcellular location">
    <subcellularLocation>
        <location evidence="1">Nucleus</location>
    </subcellularLocation>
</comment>
<dbReference type="EMBL" id="OOIL02000002">
    <property type="protein sequence ID" value="VFQ59010.1"/>
    <property type="molecule type" value="Genomic_DNA"/>
</dbReference>
<dbReference type="OrthoDB" id="2020995at2759"/>
<gene>
    <name evidence="7" type="ORF">CCAM_LOCUS786</name>
</gene>
<dbReference type="InterPro" id="IPR044810">
    <property type="entry name" value="WRKY_plant"/>
</dbReference>
<dbReference type="SMART" id="SM00774">
    <property type="entry name" value="WRKY"/>
    <property type="match status" value="1"/>
</dbReference>
<protein>
    <recommendedName>
        <fullName evidence="6">WRKY domain-containing protein</fullName>
    </recommendedName>
</protein>
<keyword evidence="8" id="KW-1185">Reference proteome</keyword>
<dbReference type="GO" id="GO:0005634">
    <property type="term" value="C:nucleus"/>
    <property type="evidence" value="ECO:0007669"/>
    <property type="project" value="UniProtKB-SubCell"/>
</dbReference>
<keyword evidence="5" id="KW-0539">Nucleus</keyword>
<evidence type="ECO:0000256" key="2">
    <source>
        <dbReference type="ARBA" id="ARBA00023015"/>
    </source>
</evidence>
<dbReference type="InterPro" id="IPR003657">
    <property type="entry name" value="WRKY_dom"/>
</dbReference>
<dbReference type="Proteomes" id="UP000595140">
    <property type="component" value="Unassembled WGS sequence"/>
</dbReference>
<evidence type="ECO:0000256" key="3">
    <source>
        <dbReference type="ARBA" id="ARBA00023125"/>
    </source>
</evidence>
<evidence type="ECO:0000256" key="1">
    <source>
        <dbReference type="ARBA" id="ARBA00004123"/>
    </source>
</evidence>
<evidence type="ECO:0000259" key="6">
    <source>
        <dbReference type="PROSITE" id="PS50811"/>
    </source>
</evidence>
<dbReference type="SUPFAM" id="SSF118290">
    <property type="entry name" value="WRKY DNA-binding domain"/>
    <property type="match status" value="1"/>
</dbReference>
<keyword evidence="3" id="KW-0238">DNA-binding</keyword>
<name>A0A484K0S7_9ASTE</name>
<proteinExistence type="predicted"/>
<evidence type="ECO:0000313" key="7">
    <source>
        <dbReference type="EMBL" id="VFQ59010.1"/>
    </source>
</evidence>
<keyword evidence="2" id="KW-0805">Transcription regulation</keyword>
<organism evidence="7 8">
    <name type="scientific">Cuscuta campestris</name>
    <dbReference type="NCBI Taxonomy" id="132261"/>
    <lineage>
        <taxon>Eukaryota</taxon>
        <taxon>Viridiplantae</taxon>
        <taxon>Streptophyta</taxon>
        <taxon>Embryophyta</taxon>
        <taxon>Tracheophyta</taxon>
        <taxon>Spermatophyta</taxon>
        <taxon>Magnoliopsida</taxon>
        <taxon>eudicotyledons</taxon>
        <taxon>Gunneridae</taxon>
        <taxon>Pentapetalae</taxon>
        <taxon>asterids</taxon>
        <taxon>lamiids</taxon>
        <taxon>Solanales</taxon>
        <taxon>Convolvulaceae</taxon>
        <taxon>Cuscuteae</taxon>
        <taxon>Cuscuta</taxon>
        <taxon>Cuscuta subgen. Grammica</taxon>
        <taxon>Cuscuta sect. Cleistogrammica</taxon>
    </lineage>
</organism>
<evidence type="ECO:0000256" key="5">
    <source>
        <dbReference type="ARBA" id="ARBA00023242"/>
    </source>
</evidence>
<dbReference type="Gene3D" id="2.20.25.80">
    <property type="entry name" value="WRKY domain"/>
    <property type="match status" value="1"/>
</dbReference>
<dbReference type="PANTHER" id="PTHR31429">
    <property type="entry name" value="WRKY TRANSCRIPTION FACTOR 36-RELATED"/>
    <property type="match status" value="1"/>
</dbReference>
<sequence length="422" mass="44735">MDEGGLLGLTLKRSSESVELSEENLIDGGGGGGSMFRPVAEDHAAVAAASTSAVSDHKRPAAPLSEVDFFSDKKRLVKREIVSSDGGFNDVNTGLELVINATNTRSDQSTVDDDSLPSDMEELRSTNEAQMRALKLELESFRCNTYDEESSRLRPARSEASMIGDGCQWRKYGQKMAKGNPSPRAYYRCTMACGCPVRKQVQRCADDNAILVTTYEGTHNHPLPPAAAAMASTTSAAASMLLSGAVTSADVLMMMNSPNFLGRAILPCPTGGSAGLATISASAPFPTITLDLAHNSNNNYPRPPTPQLPFSNAPQSLHNYASAPHNYYIYNHSKFSGLQTSNYNGNYSNTSTPPHLRHLNPFAHHHDVSSPAAVDPNFAAALAAAISTFVSSPQTNCGGNVVSAAAANTSESNPPGNGRPQV</sequence>
<reference evidence="7 8" key="1">
    <citation type="submission" date="2018-04" db="EMBL/GenBank/DDBJ databases">
        <authorList>
            <person name="Vogel A."/>
        </authorList>
    </citation>
    <scope>NUCLEOTIDE SEQUENCE [LARGE SCALE GENOMIC DNA]</scope>
</reference>